<name>A0A2C5YPH0_9HYPO</name>
<sequence>MPSYDYFKTVRSVSAFQEKRESVETMKGKTSLRELIEDKQGETRTWKPSASNWNENHLLACKVICRQPRGTELPLLAHKDFWPDETEDLEDCVQQLIQGPLKPKEADDKDPRPATMEELGKRSEGQLVRFYKPDTLGYVWSGLARLLQAKGPSPVQGSRADRKRKRPAEEAQVDRFSASKAAGRDGEDSGCSSDEYIQRVAKPPTEEATLYFANMFIRCALIYGQPEEQDRSLDLCQEHQKYSFKRGALAMNATDDGRIYFPTKDDEGERIAALIEAKRCLNPKCLPNEVLAQLVGDALALKVSGAATASKTDFVTIYVAGHRMRFLHFRITDNYAKELLKPFDEETVHEEAENSTTSDSEIDVNKFMVVDSSKLLHLDKEDDREAAVKNIIALTRWAQRLLHED</sequence>
<dbReference type="OrthoDB" id="4923338at2759"/>
<accession>A0A2C5YPH0</accession>
<protein>
    <submittedName>
        <fullName evidence="2">Uncharacterized protein</fullName>
    </submittedName>
</protein>
<gene>
    <name evidence="2" type="ORF">CDD80_6938</name>
</gene>
<reference evidence="2 3" key="1">
    <citation type="submission" date="2017-06" db="EMBL/GenBank/DDBJ databases">
        <title>Ant-infecting Ophiocordyceps genomes reveal a high diversity of potential behavioral manipulation genes and a possible major role for enterotoxins.</title>
        <authorList>
            <person name="De Bekker C."/>
            <person name="Evans H.C."/>
            <person name="Brachmann A."/>
            <person name="Hughes D.P."/>
        </authorList>
    </citation>
    <scope>NUCLEOTIDE SEQUENCE [LARGE SCALE GENOMIC DNA]</scope>
    <source>
        <strain evidence="2 3">Map16</strain>
    </source>
</reference>
<proteinExistence type="predicted"/>
<evidence type="ECO:0000256" key="1">
    <source>
        <dbReference type="SAM" id="MobiDB-lite"/>
    </source>
</evidence>
<evidence type="ECO:0000313" key="2">
    <source>
        <dbReference type="EMBL" id="PHH69212.1"/>
    </source>
</evidence>
<evidence type="ECO:0000313" key="3">
    <source>
        <dbReference type="Proteomes" id="UP000226431"/>
    </source>
</evidence>
<dbReference type="EMBL" id="NJES01000805">
    <property type="protein sequence ID" value="PHH69212.1"/>
    <property type="molecule type" value="Genomic_DNA"/>
</dbReference>
<feature type="compositionally biased region" description="Basic and acidic residues" evidence="1">
    <location>
        <begin position="102"/>
        <end position="112"/>
    </location>
</feature>
<comment type="caution">
    <text evidence="2">The sequence shown here is derived from an EMBL/GenBank/DDBJ whole genome shotgun (WGS) entry which is preliminary data.</text>
</comment>
<organism evidence="2 3">
    <name type="scientific">Ophiocordyceps camponoti-rufipedis</name>
    <dbReference type="NCBI Taxonomy" id="2004952"/>
    <lineage>
        <taxon>Eukaryota</taxon>
        <taxon>Fungi</taxon>
        <taxon>Dikarya</taxon>
        <taxon>Ascomycota</taxon>
        <taxon>Pezizomycotina</taxon>
        <taxon>Sordariomycetes</taxon>
        <taxon>Hypocreomycetidae</taxon>
        <taxon>Hypocreales</taxon>
        <taxon>Ophiocordycipitaceae</taxon>
        <taxon>Ophiocordyceps</taxon>
    </lineage>
</organism>
<keyword evidence="3" id="KW-1185">Reference proteome</keyword>
<dbReference type="Proteomes" id="UP000226431">
    <property type="component" value="Unassembled WGS sequence"/>
</dbReference>
<feature type="region of interest" description="Disordered" evidence="1">
    <location>
        <begin position="150"/>
        <end position="192"/>
    </location>
</feature>
<dbReference type="AlphaFoldDB" id="A0A2C5YPH0"/>
<dbReference type="STRING" id="2004952.A0A2C5YPH0"/>
<feature type="region of interest" description="Disordered" evidence="1">
    <location>
        <begin position="99"/>
        <end position="121"/>
    </location>
</feature>